<reference evidence="3" key="2">
    <citation type="journal article" date="2016" name="Sci. Rep.">
        <title>Dictyocaulus viviparus genome, variome and transcriptome elucidate lungworm biology and support future intervention.</title>
        <authorList>
            <person name="McNulty S.N."/>
            <person name="Strube C."/>
            <person name="Rosa B.A."/>
            <person name="Martin J.C."/>
            <person name="Tyagi R."/>
            <person name="Choi Y.J."/>
            <person name="Wang Q."/>
            <person name="Hallsworth Pepin K."/>
            <person name="Zhang X."/>
            <person name="Ozersky P."/>
            <person name="Wilson R.K."/>
            <person name="Sternberg P.W."/>
            <person name="Gasser R.B."/>
            <person name="Mitreva M."/>
        </authorList>
    </citation>
    <scope>NUCLEOTIDE SEQUENCE [LARGE SCALE GENOMIC DNA]</scope>
    <source>
        <strain evidence="3">HannoverDv2000</strain>
    </source>
</reference>
<evidence type="ECO:0000313" key="2">
    <source>
        <dbReference type="EMBL" id="KJH49912.1"/>
    </source>
</evidence>
<dbReference type="Proteomes" id="UP000053766">
    <property type="component" value="Unassembled WGS sequence"/>
</dbReference>
<dbReference type="OrthoDB" id="5873128at2759"/>
<keyword evidence="3" id="KW-1185">Reference proteome</keyword>
<proteinExistence type="predicted"/>
<reference evidence="2 3" key="1">
    <citation type="submission" date="2013-11" db="EMBL/GenBank/DDBJ databases">
        <title>Draft genome of the bovine lungworm Dictyocaulus viviparus.</title>
        <authorList>
            <person name="Mitreva M."/>
        </authorList>
    </citation>
    <scope>NUCLEOTIDE SEQUENCE [LARGE SCALE GENOMIC DNA]</scope>
    <source>
        <strain evidence="2 3">HannoverDv2000</strain>
    </source>
</reference>
<dbReference type="AlphaFoldDB" id="A0A0D8Y187"/>
<evidence type="ECO:0000256" key="1">
    <source>
        <dbReference type="SAM" id="Phobius"/>
    </source>
</evidence>
<name>A0A0D8Y187_DICVI</name>
<keyword evidence="1" id="KW-1133">Transmembrane helix</keyword>
<dbReference type="EMBL" id="KN716220">
    <property type="protein sequence ID" value="KJH49912.1"/>
    <property type="molecule type" value="Genomic_DNA"/>
</dbReference>
<sequence>MKEYKCDIEYRTLIGVTPHCFVYYGWLHELVTVPSIDMQLRSKTKDGCRNFKPFIIRTEGLRFLLLIVAKRHGRKILVQSIAKKKYLSSSNQSSVIWMRFDPYLRHMQFLSNQFPVGFVFQMLQNLNYRIYVLGYTSSNTVILELKIHIDSNYNLVPFITKNVLIVDPVIHAPIYGSWIIPAHEFKRGNTLTDGFIFVRQIYEDGLPKNRSYITFGVPMVSLVLNSITGARRIPSYDGYVYKSNYFKTYTNPFCSVDIGNYMIYTEYSYMNWTANTLPTAEFNLAKISSRVWLNNLRYHRRMSYPHAYHKVERHQIFLSWVKAFPAILGTFAVMSSILFGIEYAVRYHERSLARSAGLSRSHSASSF</sequence>
<keyword evidence="1" id="KW-0472">Membrane</keyword>
<accession>A0A0D8Y187</accession>
<feature type="transmembrane region" description="Helical" evidence="1">
    <location>
        <begin position="323"/>
        <end position="345"/>
    </location>
</feature>
<gene>
    <name evidence="2" type="ORF">DICVIV_03942</name>
</gene>
<protein>
    <submittedName>
        <fullName evidence="2">Uncharacterized protein</fullName>
    </submittedName>
</protein>
<keyword evidence="1" id="KW-0812">Transmembrane</keyword>
<organism evidence="2 3">
    <name type="scientific">Dictyocaulus viviparus</name>
    <name type="common">Bovine lungworm</name>
    <dbReference type="NCBI Taxonomy" id="29172"/>
    <lineage>
        <taxon>Eukaryota</taxon>
        <taxon>Metazoa</taxon>
        <taxon>Ecdysozoa</taxon>
        <taxon>Nematoda</taxon>
        <taxon>Chromadorea</taxon>
        <taxon>Rhabditida</taxon>
        <taxon>Rhabditina</taxon>
        <taxon>Rhabditomorpha</taxon>
        <taxon>Strongyloidea</taxon>
        <taxon>Metastrongylidae</taxon>
        <taxon>Dictyocaulus</taxon>
    </lineage>
</organism>
<evidence type="ECO:0000313" key="3">
    <source>
        <dbReference type="Proteomes" id="UP000053766"/>
    </source>
</evidence>